<dbReference type="NCBIfam" id="NF001965">
    <property type="entry name" value="PRK00742.1"/>
    <property type="match status" value="1"/>
</dbReference>
<dbReference type="GeneID" id="41598063"/>
<dbReference type="Gene3D" id="3.40.50.2300">
    <property type="match status" value="1"/>
</dbReference>
<keyword evidence="5" id="KW-0597">Phosphoprotein</keyword>
<evidence type="ECO:0000259" key="6">
    <source>
        <dbReference type="PROSITE" id="PS50110"/>
    </source>
</evidence>
<evidence type="ECO:0000313" key="8">
    <source>
        <dbReference type="EMBL" id="AIF84399.1"/>
    </source>
</evidence>
<dbReference type="EC" id="3.1.1.61" evidence="5"/>
<evidence type="ECO:0000256" key="3">
    <source>
        <dbReference type="ARBA" id="ARBA00022801"/>
    </source>
</evidence>
<feature type="active site" evidence="5">
    <location>
        <position position="315"/>
    </location>
</feature>
<proteinExistence type="inferred from homology"/>
<dbReference type="PROSITE" id="PS50110">
    <property type="entry name" value="RESPONSE_REGULATORY"/>
    <property type="match status" value="1"/>
</dbReference>
<dbReference type="PANTHER" id="PTHR42872:SF6">
    <property type="entry name" value="PROTEIN-GLUTAMATE METHYLESTERASE_PROTEIN-GLUTAMINE GLUTAMINASE"/>
    <property type="match status" value="1"/>
</dbReference>
<dbReference type="EC" id="3.5.1.44" evidence="5"/>
<feature type="domain" description="Response regulatory" evidence="6">
    <location>
        <begin position="22"/>
        <end position="139"/>
    </location>
</feature>
<comment type="domain">
    <text evidence="5">Contains a C-terminal catalytic domain, and an N-terminal region which modulates catalytic activity.</text>
</comment>
<sequence length="374" mass="40137">MMTSSSTAFASGNSSSSNDKIQVMIVNDSMYMRSLFSDLISTSQRLQVSDTANDGVDALRKVRKSRPDVVLLDLEMPNMDGLSFIENVMPADPLPVVLVSSYGQKGADVVFDALEMGAVDFVPIPQDDPEKMRDLRSTLVSKLEIAAQTKNRLRLKMAKAARKQASTAVRARTPPSLKTMANGHEDSAVVVIGASTGGPGVVGEIMSRLSADLPAGVLIVQHMPEGFTKSFADRLNGISKMPVREAREGDAIRPGTALLAPGDYHLLVKPSRVVELNKSPRRFGVRPAINMSMVSASQVYGRKTVGVLLTGMGHDGAFGMKMIKRKGGMTVGQDESSSVVFGMAKAAAEMDAVDRLLPTELIPEEIERMVASVQ</sequence>
<feature type="active site" evidence="5">
    <location>
        <position position="222"/>
    </location>
</feature>
<comment type="PTM">
    <text evidence="5">Phosphorylated by CheA. Phosphorylation of the N-terminal regulatory domain activates the methylesterase activity.</text>
</comment>
<dbReference type="InterPro" id="IPR001789">
    <property type="entry name" value="Sig_transdc_resp-reg_receiver"/>
</dbReference>
<dbReference type="PROSITE" id="PS50122">
    <property type="entry name" value="CHEB"/>
    <property type="match status" value="1"/>
</dbReference>
<dbReference type="RefSeq" id="WP_148700980.1">
    <property type="nucleotide sequence ID" value="NZ_CP007174.1"/>
</dbReference>
<dbReference type="AlphaFoldDB" id="A0A075MYQ8"/>
<evidence type="ECO:0000256" key="4">
    <source>
        <dbReference type="ARBA" id="ARBA00048267"/>
    </source>
</evidence>
<dbReference type="CDD" id="cd16432">
    <property type="entry name" value="CheB_Rec"/>
    <property type="match status" value="1"/>
</dbReference>
<dbReference type="HOGENOM" id="CLU_000445_51_0_2"/>
<dbReference type="CDD" id="cd17541">
    <property type="entry name" value="REC_CheB-like"/>
    <property type="match status" value="1"/>
</dbReference>
<dbReference type="Gene3D" id="3.40.50.180">
    <property type="entry name" value="Methylesterase CheB, C-terminal domain"/>
    <property type="match status" value="1"/>
</dbReference>
<dbReference type="OrthoDB" id="2857at2157"/>
<dbReference type="Proteomes" id="UP000028194">
    <property type="component" value="Chromosome"/>
</dbReference>
<gene>
    <name evidence="5" type="primary">cheB</name>
    <name evidence="8" type="ORF">NTE_02347</name>
</gene>
<dbReference type="InterPro" id="IPR035909">
    <property type="entry name" value="CheB_C"/>
</dbReference>
<accession>A0A075MYQ8</accession>
<dbReference type="PANTHER" id="PTHR42872">
    <property type="entry name" value="PROTEIN-GLUTAMATE METHYLESTERASE/PROTEIN-GLUTAMINE GLUTAMINASE"/>
    <property type="match status" value="1"/>
</dbReference>
<dbReference type="Pfam" id="PF00072">
    <property type="entry name" value="Response_reg"/>
    <property type="match status" value="1"/>
</dbReference>
<dbReference type="GO" id="GO:0008984">
    <property type="term" value="F:protein-glutamate methylesterase activity"/>
    <property type="evidence" value="ECO:0007669"/>
    <property type="project" value="UniProtKB-UniRule"/>
</dbReference>
<evidence type="ECO:0000313" key="9">
    <source>
        <dbReference type="Proteomes" id="UP000028194"/>
    </source>
</evidence>
<dbReference type="GO" id="GO:0050568">
    <property type="term" value="F:protein-glutamine glutaminase activity"/>
    <property type="evidence" value="ECO:0007669"/>
    <property type="project" value="UniProtKB-UniRule"/>
</dbReference>
<dbReference type="GO" id="GO:0006935">
    <property type="term" value="P:chemotaxis"/>
    <property type="evidence" value="ECO:0007669"/>
    <property type="project" value="UniProtKB-UniRule"/>
</dbReference>
<dbReference type="SUPFAM" id="SSF52738">
    <property type="entry name" value="Methylesterase CheB, C-terminal domain"/>
    <property type="match status" value="1"/>
</dbReference>
<reference evidence="8 9" key="1">
    <citation type="journal article" date="2014" name="PLoS ONE">
        <title>Genome Sequence of Candidatus Nitrososphaera evergladensis from Group I.1b Enriched from Everglades Soil Reveals Novel Genomic Features of the Ammonia-Oxidizing Archaea.</title>
        <authorList>
            <person name="Zhalnina K.V."/>
            <person name="Dias R."/>
            <person name="Leonard M.T."/>
            <person name="Dorr de Quadros P."/>
            <person name="Camargo F.A."/>
            <person name="Drew J.C."/>
            <person name="Farmerie W.G."/>
            <person name="Daroub S.H."/>
            <person name="Triplett E.W."/>
        </authorList>
    </citation>
    <scope>NUCLEOTIDE SEQUENCE [LARGE SCALE GENOMIC DNA]</scope>
    <source>
        <strain evidence="8 9">SR1</strain>
    </source>
</reference>
<dbReference type="eggNOG" id="arCOG02382">
    <property type="taxonomic scope" value="Archaea"/>
</dbReference>
<dbReference type="InterPro" id="IPR011006">
    <property type="entry name" value="CheY-like_superfamily"/>
</dbReference>
<dbReference type="EMBL" id="CP007174">
    <property type="protein sequence ID" value="AIF84399.1"/>
    <property type="molecule type" value="Genomic_DNA"/>
</dbReference>
<evidence type="ECO:0000256" key="5">
    <source>
        <dbReference type="HAMAP-Rule" id="MF_00099"/>
    </source>
</evidence>
<dbReference type="SUPFAM" id="SSF52172">
    <property type="entry name" value="CheY-like"/>
    <property type="match status" value="1"/>
</dbReference>
<comment type="catalytic activity">
    <reaction evidence="5">
        <text>L-glutaminyl-[protein] + H2O = L-glutamyl-[protein] + NH4(+)</text>
        <dbReference type="Rhea" id="RHEA:16441"/>
        <dbReference type="Rhea" id="RHEA-COMP:10207"/>
        <dbReference type="Rhea" id="RHEA-COMP:10208"/>
        <dbReference type="ChEBI" id="CHEBI:15377"/>
        <dbReference type="ChEBI" id="CHEBI:28938"/>
        <dbReference type="ChEBI" id="CHEBI:29973"/>
        <dbReference type="ChEBI" id="CHEBI:30011"/>
        <dbReference type="EC" id="3.5.1.44"/>
    </reaction>
</comment>
<dbReference type="HAMAP" id="MF_00099">
    <property type="entry name" value="CheB_chemtxs"/>
    <property type="match status" value="1"/>
</dbReference>
<keyword evidence="9" id="KW-1185">Reference proteome</keyword>
<comment type="similarity">
    <text evidence="5">Belongs to the CheB family.</text>
</comment>
<feature type="active site" evidence="5">
    <location>
        <position position="195"/>
    </location>
</feature>
<keyword evidence="1 5" id="KW-0963">Cytoplasm</keyword>
<comment type="subcellular location">
    <subcellularLocation>
        <location evidence="5">Cytoplasm</location>
    </subcellularLocation>
</comment>
<dbReference type="GO" id="GO:0005737">
    <property type="term" value="C:cytoplasm"/>
    <property type="evidence" value="ECO:0007669"/>
    <property type="project" value="UniProtKB-SubCell"/>
</dbReference>
<dbReference type="Pfam" id="PF01339">
    <property type="entry name" value="CheB_methylest"/>
    <property type="match status" value="1"/>
</dbReference>
<dbReference type="InterPro" id="IPR008248">
    <property type="entry name" value="CheB-like"/>
</dbReference>
<dbReference type="STRING" id="1459636.NTE_02347"/>
<dbReference type="PIRSF" id="PIRSF000876">
    <property type="entry name" value="RR_chemtxs_CheB"/>
    <property type="match status" value="1"/>
</dbReference>
<feature type="modified residue" description="4-aspartylphosphate" evidence="5">
    <location>
        <position position="73"/>
    </location>
</feature>
<dbReference type="GO" id="GO:0000156">
    <property type="term" value="F:phosphorelay response regulator activity"/>
    <property type="evidence" value="ECO:0007669"/>
    <property type="project" value="InterPro"/>
</dbReference>
<evidence type="ECO:0000259" key="7">
    <source>
        <dbReference type="PROSITE" id="PS50122"/>
    </source>
</evidence>
<dbReference type="SMART" id="SM00448">
    <property type="entry name" value="REC"/>
    <property type="match status" value="1"/>
</dbReference>
<dbReference type="InterPro" id="IPR000673">
    <property type="entry name" value="Sig_transdc_resp-reg_Me-estase"/>
</dbReference>
<evidence type="ECO:0000256" key="2">
    <source>
        <dbReference type="ARBA" id="ARBA00022500"/>
    </source>
</evidence>
<dbReference type="KEGG" id="nev:NTE_02347"/>
<organism evidence="8 9">
    <name type="scientific">Candidatus Nitrososphaera evergladensis SR1</name>
    <dbReference type="NCBI Taxonomy" id="1459636"/>
    <lineage>
        <taxon>Archaea</taxon>
        <taxon>Nitrososphaerota</taxon>
        <taxon>Nitrososphaeria</taxon>
        <taxon>Nitrososphaerales</taxon>
        <taxon>Nitrososphaeraceae</taxon>
        <taxon>Nitrososphaera</taxon>
    </lineage>
</organism>
<keyword evidence="3 5" id="KW-0378">Hydrolase</keyword>
<protein>
    <recommendedName>
        <fullName evidence="5">Protein-glutamate methylesterase/protein-glutamine glutaminase</fullName>
        <ecNumber evidence="5">3.1.1.61</ecNumber>
        <ecNumber evidence="5">3.5.1.44</ecNumber>
    </recommendedName>
</protein>
<keyword evidence="2 5" id="KW-0145">Chemotaxis</keyword>
<comment type="catalytic activity">
    <reaction evidence="4 5">
        <text>[protein]-L-glutamate 5-O-methyl ester + H2O = L-glutamyl-[protein] + methanol + H(+)</text>
        <dbReference type="Rhea" id="RHEA:23236"/>
        <dbReference type="Rhea" id="RHEA-COMP:10208"/>
        <dbReference type="Rhea" id="RHEA-COMP:10311"/>
        <dbReference type="ChEBI" id="CHEBI:15377"/>
        <dbReference type="ChEBI" id="CHEBI:15378"/>
        <dbReference type="ChEBI" id="CHEBI:17790"/>
        <dbReference type="ChEBI" id="CHEBI:29973"/>
        <dbReference type="ChEBI" id="CHEBI:82795"/>
        <dbReference type="EC" id="3.1.1.61"/>
    </reaction>
</comment>
<feature type="domain" description="CheB-type methylesterase" evidence="7">
    <location>
        <begin position="183"/>
        <end position="373"/>
    </location>
</feature>
<name>A0A075MYQ8_9ARCH</name>
<evidence type="ECO:0000256" key="1">
    <source>
        <dbReference type="ARBA" id="ARBA00022490"/>
    </source>
</evidence>
<comment type="function">
    <text evidence="5">Involved in chemotaxis. Part of a chemotaxis signal transduction system that modulates chemotaxis in response to various stimuli. Catalyzes the demethylation of specific methylglutamate residues introduced into the chemoreceptors (methyl-accepting chemotaxis proteins or MCP) by CheR. Also mediates the irreversible deamidation of specific glutamine residues to glutamic acid.</text>
</comment>